<proteinExistence type="predicted"/>
<reference evidence="2 3" key="1">
    <citation type="submission" date="2020-08" db="EMBL/GenBank/DDBJ databases">
        <title>Genomic Encyclopedia of Type Strains, Phase IV (KMG-IV): sequencing the most valuable type-strain genomes for metagenomic binning, comparative biology and taxonomic classification.</title>
        <authorList>
            <person name="Goeker M."/>
        </authorList>
    </citation>
    <scope>NUCLEOTIDE SEQUENCE [LARGE SCALE GENOMIC DNA]</scope>
    <source>
        <strain evidence="2 3">DSM 22975</strain>
    </source>
</reference>
<dbReference type="Pfam" id="PF07148">
    <property type="entry name" value="MalM"/>
    <property type="match status" value="1"/>
</dbReference>
<dbReference type="InterPro" id="IPR010794">
    <property type="entry name" value="MalM"/>
</dbReference>
<evidence type="ECO:0000256" key="1">
    <source>
        <dbReference type="SAM" id="SignalP"/>
    </source>
</evidence>
<dbReference type="Proteomes" id="UP000585721">
    <property type="component" value="Unassembled WGS sequence"/>
</dbReference>
<protein>
    <submittedName>
        <fullName evidence="2">Maltose operon protein</fullName>
    </submittedName>
</protein>
<sequence length="291" mass="31030">MKYTTLAFLLSLTFGGLATPVFAAEDNQTAPAITASHLQAIHWQPVQAGENAEFDMDASGQTIPLNQISGKVLALQLPAGHGTLTLRLRSLLDGKQVFAPNVLVLDQNQQPAAFYSSNQFSYQPASLLTADRLEGTLKLAPAPDQKSIYLLIYTTPQDVAQHTTLEGAAKAYAKATGNQPPNIPDPIAQHSTQGHLSLKITAERNNDAVTIGSGHPDATSATGLALTPAKAGTTKTAMKPLPDTEHYFNQQIEKAVKQGNLAQAMTLVEEAERLGSTSARPIFINSIQPRS</sequence>
<accession>A0A841GG29</accession>
<name>A0A841GG29_9GAMM</name>
<comment type="caution">
    <text evidence="2">The sequence shown here is derived from an EMBL/GenBank/DDBJ whole genome shotgun (WGS) entry which is preliminary data.</text>
</comment>
<keyword evidence="3" id="KW-1185">Reference proteome</keyword>
<keyword evidence="1" id="KW-0732">Signal</keyword>
<dbReference type="GO" id="GO:0008643">
    <property type="term" value="P:carbohydrate transport"/>
    <property type="evidence" value="ECO:0007669"/>
    <property type="project" value="InterPro"/>
</dbReference>
<evidence type="ECO:0000313" key="2">
    <source>
        <dbReference type="EMBL" id="MBB6056919.1"/>
    </source>
</evidence>
<dbReference type="NCBIfam" id="NF007855">
    <property type="entry name" value="PRK10564.1"/>
    <property type="match status" value="1"/>
</dbReference>
<feature type="chain" id="PRO_5032836428" evidence="1">
    <location>
        <begin position="24"/>
        <end position="291"/>
    </location>
</feature>
<dbReference type="RefSeq" id="WP_188027638.1">
    <property type="nucleotide sequence ID" value="NZ_JACHGR010000011.1"/>
</dbReference>
<dbReference type="EMBL" id="JACHGR010000011">
    <property type="protein sequence ID" value="MBB6056919.1"/>
    <property type="molecule type" value="Genomic_DNA"/>
</dbReference>
<gene>
    <name evidence="2" type="ORF">HNR75_002866</name>
</gene>
<dbReference type="GO" id="GO:0042597">
    <property type="term" value="C:periplasmic space"/>
    <property type="evidence" value="ECO:0007669"/>
    <property type="project" value="InterPro"/>
</dbReference>
<evidence type="ECO:0000313" key="3">
    <source>
        <dbReference type="Proteomes" id="UP000585721"/>
    </source>
</evidence>
<organism evidence="2 3">
    <name type="scientific">Tolumonas osonensis</name>
    <dbReference type="NCBI Taxonomy" id="675874"/>
    <lineage>
        <taxon>Bacteria</taxon>
        <taxon>Pseudomonadati</taxon>
        <taxon>Pseudomonadota</taxon>
        <taxon>Gammaproteobacteria</taxon>
        <taxon>Aeromonadales</taxon>
        <taxon>Aeromonadaceae</taxon>
        <taxon>Tolumonas</taxon>
    </lineage>
</organism>
<feature type="signal peptide" evidence="1">
    <location>
        <begin position="1"/>
        <end position="23"/>
    </location>
</feature>
<dbReference type="AlphaFoldDB" id="A0A841GG29"/>